<gene>
    <name evidence="1" type="ORF">DFJ67_7130</name>
</gene>
<evidence type="ECO:0000313" key="2">
    <source>
        <dbReference type="Proteomes" id="UP000256913"/>
    </source>
</evidence>
<dbReference type="Proteomes" id="UP000256913">
    <property type="component" value="Unassembled WGS sequence"/>
</dbReference>
<evidence type="ECO:0000313" key="1">
    <source>
        <dbReference type="EMBL" id="REG01057.1"/>
    </source>
</evidence>
<protein>
    <submittedName>
        <fullName evidence="1">Uncharacterized protein</fullName>
    </submittedName>
</protein>
<sequence length="86" mass="9159">MQSRIAHPSWCRGSDCVRAGAHESAPITASAPGDLMGIEVTLVQLADDGPRLVRLALTDDDVTTVFALPTNQALTLHYMLGELVNS</sequence>
<proteinExistence type="predicted"/>
<comment type="caution">
    <text evidence="1">The sequence shown here is derived from an EMBL/GenBank/DDBJ whole genome shotgun (WGS) entry which is preliminary data.</text>
</comment>
<reference evidence="1 2" key="1">
    <citation type="submission" date="2018-08" db="EMBL/GenBank/DDBJ databases">
        <title>Sequencing the genomes of 1000 actinobacteria strains.</title>
        <authorList>
            <person name="Klenk H.-P."/>
        </authorList>
    </citation>
    <scope>NUCLEOTIDE SEQUENCE [LARGE SCALE GENOMIC DNA]</scope>
    <source>
        <strain evidence="1 2">DSM 44099</strain>
    </source>
</reference>
<dbReference type="EMBL" id="QUMQ01000001">
    <property type="protein sequence ID" value="REG01057.1"/>
    <property type="molecule type" value="Genomic_DNA"/>
</dbReference>
<accession>A0A3D9ZUL4</accession>
<keyword evidence="2" id="KW-1185">Reference proteome</keyword>
<dbReference type="AlphaFoldDB" id="A0A3D9ZUL4"/>
<name>A0A3D9ZUL4_9ACTN</name>
<organism evidence="1 2">
    <name type="scientific">Asanoa ferruginea</name>
    <dbReference type="NCBI Taxonomy" id="53367"/>
    <lineage>
        <taxon>Bacteria</taxon>
        <taxon>Bacillati</taxon>
        <taxon>Actinomycetota</taxon>
        <taxon>Actinomycetes</taxon>
        <taxon>Micromonosporales</taxon>
        <taxon>Micromonosporaceae</taxon>
        <taxon>Asanoa</taxon>
    </lineage>
</organism>
<dbReference type="OrthoDB" id="9892284at2"/>
<dbReference type="RefSeq" id="WP_147315736.1">
    <property type="nucleotide sequence ID" value="NZ_BONB01000008.1"/>
</dbReference>